<comment type="caution">
    <text evidence="2">The sequence shown here is derived from an EMBL/GenBank/DDBJ whole genome shotgun (WGS) entry which is preliminary data.</text>
</comment>
<keyword evidence="1" id="KW-0802">TPR repeat</keyword>
<keyword evidence="3" id="KW-1185">Reference proteome</keyword>
<protein>
    <recommendedName>
        <fullName evidence="4">Pilus assembly protein PilW</fullName>
    </recommendedName>
</protein>
<evidence type="ECO:0000313" key="3">
    <source>
        <dbReference type="Proteomes" id="UP001199044"/>
    </source>
</evidence>
<name>A0ABS7YJV7_9VIBR</name>
<dbReference type="EMBL" id="JAIWIU010000016">
    <property type="protein sequence ID" value="MCA2015156.1"/>
    <property type="molecule type" value="Genomic_DNA"/>
</dbReference>
<proteinExistence type="predicted"/>
<dbReference type="PROSITE" id="PS51257">
    <property type="entry name" value="PROKAR_LIPOPROTEIN"/>
    <property type="match status" value="1"/>
</dbReference>
<dbReference type="InterPro" id="IPR019734">
    <property type="entry name" value="TPR_rpt"/>
</dbReference>
<dbReference type="SUPFAM" id="SSF48452">
    <property type="entry name" value="TPR-like"/>
    <property type="match status" value="1"/>
</dbReference>
<reference evidence="3" key="1">
    <citation type="submission" date="2023-07" db="EMBL/GenBank/DDBJ databases">
        <title>Molecular identification of indigenous halophilic bacteria isolated from red sea cost, biodegradation of synthetic dyes and assessment of degraded metabolite toxicity.</title>
        <authorList>
            <person name="Chaieb K."/>
            <person name="Altayb H.N."/>
        </authorList>
    </citation>
    <scope>NUCLEOTIDE SEQUENCE [LARGE SCALE GENOMIC DNA]</scope>
    <source>
        <strain evidence="3">K20</strain>
    </source>
</reference>
<evidence type="ECO:0008006" key="4">
    <source>
        <dbReference type="Google" id="ProtNLM"/>
    </source>
</evidence>
<feature type="repeat" description="TPR" evidence="1">
    <location>
        <begin position="94"/>
        <end position="127"/>
    </location>
</feature>
<sequence length="262" mass="29576">MNRIIALAVLLISVTGCVSTSNNRSGGIDFKTQEKVLLSGKNYQKLISLYKSKLLAKEDFTTRLKLIRAYVDTADFSSAIFYLEPLLNTKKESFEVNYLAGKSYLNLGELDRANQYLTKANHLNPRDADVLNLLGINDCYLGEFYQAKQRFLQARVFMDDDITVKNNLALVAILQQHYFTAKDLLEPMYFSNAKGSHRIKANLAIVYAKLGDMSGFSRLTSGMPNDQRKKLFSNLRMLKLADVKKAVLGTPKKEQEAVSENH</sequence>
<dbReference type="PROSITE" id="PS50005">
    <property type="entry name" value="TPR"/>
    <property type="match status" value="1"/>
</dbReference>
<gene>
    <name evidence="2" type="ORF">LDJ79_03475</name>
</gene>
<evidence type="ECO:0000313" key="2">
    <source>
        <dbReference type="EMBL" id="MCA2015156.1"/>
    </source>
</evidence>
<organism evidence="2 3">
    <name type="scientific">Vibrio tritonius</name>
    <dbReference type="NCBI Taxonomy" id="1435069"/>
    <lineage>
        <taxon>Bacteria</taxon>
        <taxon>Pseudomonadati</taxon>
        <taxon>Pseudomonadota</taxon>
        <taxon>Gammaproteobacteria</taxon>
        <taxon>Vibrionales</taxon>
        <taxon>Vibrionaceae</taxon>
        <taxon>Vibrio</taxon>
    </lineage>
</organism>
<dbReference type="InterPro" id="IPR011990">
    <property type="entry name" value="TPR-like_helical_dom_sf"/>
</dbReference>
<dbReference type="Gene3D" id="1.25.40.10">
    <property type="entry name" value="Tetratricopeptide repeat domain"/>
    <property type="match status" value="1"/>
</dbReference>
<evidence type="ECO:0000256" key="1">
    <source>
        <dbReference type="PROSITE-ProRule" id="PRU00339"/>
    </source>
</evidence>
<accession>A0ABS7YJV7</accession>
<dbReference type="Proteomes" id="UP001199044">
    <property type="component" value="Unassembled WGS sequence"/>
</dbReference>
<dbReference type="RefSeq" id="WP_225249617.1">
    <property type="nucleotide sequence ID" value="NZ_CP152308.1"/>
</dbReference>